<dbReference type="Pfam" id="PF00460">
    <property type="entry name" value="Flg_bb_rod"/>
    <property type="match status" value="1"/>
</dbReference>
<dbReference type="GO" id="GO:0030694">
    <property type="term" value="C:bacterial-type flagellum basal body, rod"/>
    <property type="evidence" value="ECO:0007669"/>
    <property type="project" value="InterPro"/>
</dbReference>
<dbReference type="InterPro" id="IPR019776">
    <property type="entry name" value="Flagellar_basal_body_rod_CS"/>
</dbReference>
<evidence type="ECO:0000256" key="4">
    <source>
        <dbReference type="ARBA" id="ARBA00023143"/>
    </source>
</evidence>
<dbReference type="PANTHER" id="PTHR30435:SF12">
    <property type="entry name" value="FLAGELLAR BASAL BODY ROD PROTEIN FLGB"/>
    <property type="match status" value="1"/>
</dbReference>
<keyword evidence="4 6" id="KW-0975">Bacterial flagellum</keyword>
<dbReference type="PANTHER" id="PTHR30435">
    <property type="entry name" value="FLAGELLAR PROTEIN"/>
    <property type="match status" value="1"/>
</dbReference>
<feature type="domain" description="Flagellar basal body rod protein N-terminal" evidence="7">
    <location>
        <begin position="11"/>
        <end position="41"/>
    </location>
</feature>
<dbReference type="Proteomes" id="UP000199662">
    <property type="component" value="Unassembled WGS sequence"/>
</dbReference>
<keyword evidence="9" id="KW-1185">Reference proteome</keyword>
<dbReference type="InterPro" id="IPR001444">
    <property type="entry name" value="Flag_bb_rod_N"/>
</dbReference>
<keyword evidence="8" id="KW-0966">Cell projection</keyword>
<comment type="similarity">
    <text evidence="2 6">Belongs to the flagella basal body rod proteins family.</text>
</comment>
<sequence length="138" mass="14945">MINEVVGSSTINILAQGLHAANMRHQVISNNIANVNTPGFKKSEVTFESLLAKQLDPGSGDLDVVRTNDKHLPMGSLNGEIAPQIKEIGTTTMRTDGNNVDVDIEMADLAKNNIYYNAMVRQIGDYMSSLKSVIAGQK</sequence>
<dbReference type="InterPro" id="IPR006300">
    <property type="entry name" value="FlgB"/>
</dbReference>
<keyword evidence="8" id="KW-0969">Cilium</keyword>
<evidence type="ECO:0000256" key="6">
    <source>
        <dbReference type="PIRNR" id="PIRNR002889"/>
    </source>
</evidence>
<evidence type="ECO:0000313" key="9">
    <source>
        <dbReference type="Proteomes" id="UP000199662"/>
    </source>
</evidence>
<organism evidence="8 9">
    <name type="scientific">Propionispira arboris</name>
    <dbReference type="NCBI Taxonomy" id="84035"/>
    <lineage>
        <taxon>Bacteria</taxon>
        <taxon>Bacillati</taxon>
        <taxon>Bacillota</taxon>
        <taxon>Negativicutes</taxon>
        <taxon>Selenomonadales</taxon>
        <taxon>Selenomonadaceae</taxon>
        <taxon>Propionispira</taxon>
    </lineage>
</organism>
<evidence type="ECO:0000256" key="1">
    <source>
        <dbReference type="ARBA" id="ARBA00004117"/>
    </source>
</evidence>
<evidence type="ECO:0000256" key="3">
    <source>
        <dbReference type="ARBA" id="ARBA00014376"/>
    </source>
</evidence>
<dbReference type="AlphaFoldDB" id="A0A1H7ABV2"/>
<dbReference type="PIRSF" id="PIRSF002889">
    <property type="entry name" value="Rod_FlgB"/>
    <property type="match status" value="1"/>
</dbReference>
<dbReference type="RefSeq" id="WP_091832130.1">
    <property type="nucleotide sequence ID" value="NZ_FNZK01000012.1"/>
</dbReference>
<comment type="function">
    <text evidence="5 6">Structural component of flagellum, the bacterial motility apparatus. Part of the rod structure of flagellar basal body.</text>
</comment>
<proteinExistence type="inferred from homology"/>
<evidence type="ECO:0000256" key="2">
    <source>
        <dbReference type="ARBA" id="ARBA00009677"/>
    </source>
</evidence>
<dbReference type="GO" id="GO:0071978">
    <property type="term" value="P:bacterial-type flagellum-dependent swarming motility"/>
    <property type="evidence" value="ECO:0007669"/>
    <property type="project" value="TreeGrafter"/>
</dbReference>
<dbReference type="PROSITE" id="PS00588">
    <property type="entry name" value="FLAGELLA_BB_ROD"/>
    <property type="match status" value="1"/>
</dbReference>
<evidence type="ECO:0000256" key="5">
    <source>
        <dbReference type="ARBA" id="ARBA00024934"/>
    </source>
</evidence>
<evidence type="ECO:0000313" key="8">
    <source>
        <dbReference type="EMBL" id="SEJ62416.1"/>
    </source>
</evidence>
<gene>
    <name evidence="8" type="ORF">SAMN05660742_11228</name>
</gene>
<evidence type="ECO:0000259" key="7">
    <source>
        <dbReference type="Pfam" id="PF00460"/>
    </source>
</evidence>
<dbReference type="EMBL" id="FNZK01000012">
    <property type="protein sequence ID" value="SEJ62416.1"/>
    <property type="molecule type" value="Genomic_DNA"/>
</dbReference>
<comment type="subunit">
    <text evidence="6">The basal body constitutes a major portion of the flagellar organelle and consists of a number of rings mounted on a central rod.</text>
</comment>
<keyword evidence="8" id="KW-0282">Flagellum</keyword>
<dbReference type="NCBIfam" id="TIGR01396">
    <property type="entry name" value="FlgB"/>
    <property type="match status" value="1"/>
</dbReference>
<name>A0A1H7ABV2_9FIRM</name>
<protein>
    <recommendedName>
        <fullName evidence="3 6">Flagellar basal body rod protein FlgB</fullName>
    </recommendedName>
</protein>
<accession>A0A1H7ABV2</accession>
<dbReference type="STRING" id="84035.SAMN05660742_11228"/>
<reference evidence="8 9" key="1">
    <citation type="submission" date="2016-10" db="EMBL/GenBank/DDBJ databases">
        <authorList>
            <person name="de Groot N.N."/>
        </authorList>
    </citation>
    <scope>NUCLEOTIDE SEQUENCE [LARGE SCALE GENOMIC DNA]</scope>
    <source>
        <strain evidence="8 9">DSM 2179</strain>
    </source>
</reference>
<comment type="subcellular location">
    <subcellularLocation>
        <location evidence="1 6">Bacterial flagellum basal body</location>
    </subcellularLocation>
</comment>